<proteinExistence type="predicted"/>
<organism evidence="8">
    <name type="scientific">Prevotella sp. GTC17254</name>
    <dbReference type="NCBI Taxonomy" id="3236794"/>
    <lineage>
        <taxon>Bacteria</taxon>
        <taxon>Pseudomonadati</taxon>
        <taxon>Bacteroidota</taxon>
        <taxon>Bacteroidia</taxon>
        <taxon>Bacteroidales</taxon>
        <taxon>Prevotellaceae</taxon>
        <taxon>Prevotella</taxon>
    </lineage>
</organism>
<dbReference type="GO" id="GO:0006829">
    <property type="term" value="P:zinc ion transport"/>
    <property type="evidence" value="ECO:0007669"/>
    <property type="project" value="InterPro"/>
</dbReference>
<feature type="transmembrane region" description="Helical" evidence="6">
    <location>
        <begin position="12"/>
        <end position="31"/>
    </location>
</feature>
<accession>A0AB33IUM8</accession>
<keyword evidence="3 6" id="KW-0812">Transmembrane</keyword>
<evidence type="ECO:0000259" key="7">
    <source>
        <dbReference type="Pfam" id="PF01545"/>
    </source>
</evidence>
<dbReference type="Gene3D" id="1.20.1510.10">
    <property type="entry name" value="Cation efflux protein transmembrane domain"/>
    <property type="match status" value="1"/>
</dbReference>
<dbReference type="GO" id="GO:0016020">
    <property type="term" value="C:membrane"/>
    <property type="evidence" value="ECO:0007669"/>
    <property type="project" value="UniProtKB-SubCell"/>
</dbReference>
<reference evidence="8" key="1">
    <citation type="submission" date="2024-07" db="EMBL/GenBank/DDBJ databases">
        <title>Complete genome sequence of Prevotella sp. YM-2024 GTC17254.</title>
        <authorList>
            <person name="Hayashi M."/>
            <person name="Muto Y."/>
            <person name="Tanaka K."/>
            <person name="Niwa H."/>
        </authorList>
    </citation>
    <scope>NUCLEOTIDE SEQUENCE</scope>
    <source>
        <strain evidence="8">GTC17254</strain>
    </source>
</reference>
<dbReference type="NCBIfam" id="TIGR01297">
    <property type="entry name" value="CDF"/>
    <property type="match status" value="1"/>
</dbReference>
<dbReference type="AlphaFoldDB" id="A0AB33IUM8"/>
<feature type="transmembrane region" description="Helical" evidence="6">
    <location>
        <begin position="78"/>
        <end position="95"/>
    </location>
</feature>
<dbReference type="SUPFAM" id="SSF161111">
    <property type="entry name" value="Cation efflux protein transmembrane domain-like"/>
    <property type="match status" value="1"/>
</dbReference>
<dbReference type="InterPro" id="IPR040177">
    <property type="entry name" value="SLC30A9"/>
</dbReference>
<dbReference type="InterPro" id="IPR058533">
    <property type="entry name" value="Cation_efflux_TM"/>
</dbReference>
<gene>
    <name evidence="8" type="ORF">GTC17254_10700</name>
</gene>
<dbReference type="InterPro" id="IPR002524">
    <property type="entry name" value="Cation_efflux"/>
</dbReference>
<keyword evidence="5 6" id="KW-0472">Membrane</keyword>
<protein>
    <submittedName>
        <fullName evidence="8">Cation diffusion facilitator family transporter</fullName>
    </submittedName>
</protein>
<dbReference type="GO" id="GO:0008324">
    <property type="term" value="F:monoatomic cation transmembrane transporter activity"/>
    <property type="evidence" value="ECO:0007669"/>
    <property type="project" value="InterPro"/>
</dbReference>
<evidence type="ECO:0000256" key="1">
    <source>
        <dbReference type="ARBA" id="ARBA00004141"/>
    </source>
</evidence>
<evidence type="ECO:0000256" key="3">
    <source>
        <dbReference type="ARBA" id="ARBA00022692"/>
    </source>
</evidence>
<comment type="subcellular location">
    <subcellularLocation>
        <location evidence="1">Membrane</location>
        <topology evidence="1">Multi-pass membrane protein</topology>
    </subcellularLocation>
</comment>
<sequence length="312" mass="34676">MKEKSHGMASVLAALAANLLVAISKFVGFAFSGSTAMLNESIHSVVDCGNQILLLIGDKRAKGMASESHPFGESRAKYFFSIVVAMMLFFAGGALGIMEATEKLFHPEHSVENTWLVMGILAFGMIVECFSLRVAMKEIAELNKEKLPLFRFLRESRHSEVLIIFAEDLCAVIGLLLAMLGTILVAVTGLALFDALSGLLIGIMLCLAALFLAREFYSLIIGESMTATDRQLMNKAFDRTEVKHLINLKTIHLSPTNILVAAKIEVQSEYRAESATVINRIEEEIRRSFPQYKIYIYIETDVYQMDYQVKSE</sequence>
<evidence type="ECO:0000313" key="8">
    <source>
        <dbReference type="EMBL" id="BFO73473.1"/>
    </source>
</evidence>
<name>A0AB33IUM8_9BACT</name>
<dbReference type="EMBL" id="AP035786">
    <property type="protein sequence ID" value="BFO73473.1"/>
    <property type="molecule type" value="Genomic_DNA"/>
</dbReference>
<evidence type="ECO:0000256" key="5">
    <source>
        <dbReference type="ARBA" id="ARBA00023136"/>
    </source>
</evidence>
<keyword evidence="2" id="KW-0813">Transport</keyword>
<dbReference type="Pfam" id="PF01545">
    <property type="entry name" value="Cation_efflux"/>
    <property type="match status" value="1"/>
</dbReference>
<keyword evidence="4 6" id="KW-1133">Transmembrane helix</keyword>
<feature type="transmembrane region" description="Helical" evidence="6">
    <location>
        <begin position="115"/>
        <end position="136"/>
    </location>
</feature>
<dbReference type="PANTHER" id="PTHR13414:SF9">
    <property type="entry name" value="PROTON-COUPLED ZINC ANTIPORTER SLC30A9, MITOCHONDRIAL"/>
    <property type="match status" value="1"/>
</dbReference>
<evidence type="ECO:0000256" key="2">
    <source>
        <dbReference type="ARBA" id="ARBA00022448"/>
    </source>
</evidence>
<evidence type="ECO:0000256" key="4">
    <source>
        <dbReference type="ARBA" id="ARBA00022989"/>
    </source>
</evidence>
<feature type="domain" description="Cation efflux protein transmembrane" evidence="7">
    <location>
        <begin position="11"/>
        <end position="219"/>
    </location>
</feature>
<feature type="transmembrane region" description="Helical" evidence="6">
    <location>
        <begin position="191"/>
        <end position="213"/>
    </location>
</feature>
<dbReference type="InterPro" id="IPR027469">
    <property type="entry name" value="Cation_efflux_TMD_sf"/>
</dbReference>
<dbReference type="PANTHER" id="PTHR13414">
    <property type="entry name" value="HUEL-CATION TRANSPORTER"/>
    <property type="match status" value="1"/>
</dbReference>
<feature type="transmembrane region" description="Helical" evidence="6">
    <location>
        <begin position="161"/>
        <end position="185"/>
    </location>
</feature>
<evidence type="ECO:0000256" key="6">
    <source>
        <dbReference type="SAM" id="Phobius"/>
    </source>
</evidence>